<evidence type="ECO:0000313" key="4">
    <source>
        <dbReference type="EMBL" id="KZD06352.1"/>
    </source>
</evidence>
<keyword evidence="5" id="KW-1185">Reference proteome</keyword>
<dbReference type="PROSITE" id="PS51257">
    <property type="entry name" value="PROKAR_LIPOPROTEIN"/>
    <property type="match status" value="1"/>
</dbReference>
<dbReference type="OrthoDB" id="7478692at2"/>
<comment type="caution">
    <text evidence="4">The sequence shown here is derived from an EMBL/GenBank/DDBJ whole genome shotgun (WGS) entry which is preliminary data.</text>
</comment>
<gene>
    <name evidence="4" type="ORF">AUP43_10940</name>
</gene>
<dbReference type="PANTHER" id="PTHR37089:SF3">
    <property type="entry name" value="EXPORTED PROTEIN"/>
    <property type="match status" value="1"/>
</dbReference>
<proteinExistence type="predicted"/>
<dbReference type="InterPro" id="IPR053167">
    <property type="entry name" value="Spore_coat_component"/>
</dbReference>
<feature type="domain" description="Spore coat protein U/FanG" evidence="3">
    <location>
        <begin position="19"/>
        <end position="153"/>
    </location>
</feature>
<evidence type="ECO:0000313" key="5">
    <source>
        <dbReference type="Proteomes" id="UP000076400"/>
    </source>
</evidence>
<accession>A0A154VYD2</accession>
<dbReference type="Pfam" id="PF05229">
    <property type="entry name" value="SCPU"/>
    <property type="match status" value="1"/>
</dbReference>
<keyword evidence="1" id="KW-0812">Transmembrane</keyword>
<feature type="signal peptide" evidence="2">
    <location>
        <begin position="1"/>
        <end position="20"/>
    </location>
</feature>
<evidence type="ECO:0000256" key="2">
    <source>
        <dbReference type="SAM" id="SignalP"/>
    </source>
</evidence>
<feature type="transmembrane region" description="Helical" evidence="1">
    <location>
        <begin position="47"/>
        <end position="67"/>
    </location>
</feature>
<keyword evidence="1" id="KW-0472">Membrane</keyword>
<keyword evidence="2" id="KW-0732">Signal</keyword>
<evidence type="ECO:0000256" key="1">
    <source>
        <dbReference type="SAM" id="Phobius"/>
    </source>
</evidence>
<dbReference type="InterPro" id="IPR007893">
    <property type="entry name" value="Spore_coat_U/FanG"/>
</dbReference>
<dbReference type="SMART" id="SM00972">
    <property type="entry name" value="SCPU"/>
    <property type="match status" value="1"/>
</dbReference>
<organism evidence="4 5">
    <name type="scientific">Oceanibaculum pacificum</name>
    <dbReference type="NCBI Taxonomy" id="580166"/>
    <lineage>
        <taxon>Bacteria</taxon>
        <taxon>Pseudomonadati</taxon>
        <taxon>Pseudomonadota</taxon>
        <taxon>Alphaproteobacteria</taxon>
        <taxon>Rhodospirillales</taxon>
        <taxon>Oceanibaculaceae</taxon>
        <taxon>Oceanibaculum</taxon>
    </lineage>
</organism>
<sequence>MKSLLAAFLMLLTGAGPAAAALASCTASATPVNFGAYDPLALGDTPSTGSVTVSCNLVLGISLLVAYNIKLSAGSGSFAARTLRSGGNAIQYNLYTNAGYGTVWGDGGAGTGQVSDGYLLGLANATRNYPVFGRIPARQMVGAGAYADSIVVTISY</sequence>
<name>A0A154VYD2_9PROT</name>
<dbReference type="RefSeq" id="WP_067557580.1">
    <property type="nucleotide sequence ID" value="NZ_LPXN01000123.1"/>
</dbReference>
<dbReference type="EMBL" id="LPXN01000123">
    <property type="protein sequence ID" value="KZD06352.1"/>
    <property type="molecule type" value="Genomic_DNA"/>
</dbReference>
<protein>
    <recommendedName>
        <fullName evidence="3">Spore coat protein U/FanG domain-containing protein</fullName>
    </recommendedName>
</protein>
<evidence type="ECO:0000259" key="3">
    <source>
        <dbReference type="Pfam" id="PF05229"/>
    </source>
</evidence>
<dbReference type="AlphaFoldDB" id="A0A154VYD2"/>
<dbReference type="Proteomes" id="UP000076400">
    <property type="component" value="Unassembled WGS sequence"/>
</dbReference>
<reference evidence="4 5" key="1">
    <citation type="submission" date="2015-12" db="EMBL/GenBank/DDBJ databases">
        <title>Genome sequence of Oceanibaculum pacificum MCCC 1A02656.</title>
        <authorList>
            <person name="Lu L."/>
            <person name="Lai Q."/>
            <person name="Shao Z."/>
            <person name="Qian P."/>
        </authorList>
    </citation>
    <scope>NUCLEOTIDE SEQUENCE [LARGE SCALE GENOMIC DNA]</scope>
    <source>
        <strain evidence="4 5">MCCC 1A02656</strain>
    </source>
</reference>
<feature type="chain" id="PRO_5007602088" description="Spore coat protein U/FanG domain-containing protein" evidence="2">
    <location>
        <begin position="21"/>
        <end position="156"/>
    </location>
</feature>
<keyword evidence="1" id="KW-1133">Transmembrane helix</keyword>
<dbReference type="PANTHER" id="PTHR37089">
    <property type="entry name" value="PROTEIN U-RELATED"/>
    <property type="match status" value="1"/>
</dbReference>
<dbReference type="STRING" id="580166.AUP43_10940"/>